<dbReference type="SUPFAM" id="SSF48498">
    <property type="entry name" value="Tetracyclin repressor-like, C-terminal domain"/>
    <property type="match status" value="1"/>
</dbReference>
<feature type="domain" description="HTH tetR-type" evidence="5">
    <location>
        <begin position="8"/>
        <end position="68"/>
    </location>
</feature>
<evidence type="ECO:0000259" key="5">
    <source>
        <dbReference type="PROSITE" id="PS50977"/>
    </source>
</evidence>
<keyword evidence="2 4" id="KW-0238">DNA-binding</keyword>
<evidence type="ECO:0000256" key="1">
    <source>
        <dbReference type="ARBA" id="ARBA00023015"/>
    </source>
</evidence>
<dbReference type="GO" id="GO:0003700">
    <property type="term" value="F:DNA-binding transcription factor activity"/>
    <property type="evidence" value="ECO:0007669"/>
    <property type="project" value="TreeGrafter"/>
</dbReference>
<dbReference type="GO" id="GO:0000976">
    <property type="term" value="F:transcription cis-regulatory region binding"/>
    <property type="evidence" value="ECO:0007669"/>
    <property type="project" value="TreeGrafter"/>
</dbReference>
<evidence type="ECO:0000313" key="7">
    <source>
        <dbReference type="Proteomes" id="UP000538196"/>
    </source>
</evidence>
<evidence type="ECO:0000256" key="4">
    <source>
        <dbReference type="PROSITE-ProRule" id="PRU00335"/>
    </source>
</evidence>
<dbReference type="PROSITE" id="PS50977">
    <property type="entry name" value="HTH_TETR_2"/>
    <property type="match status" value="1"/>
</dbReference>
<dbReference type="InterPro" id="IPR001647">
    <property type="entry name" value="HTH_TetR"/>
</dbReference>
<protein>
    <submittedName>
        <fullName evidence="6">AcrR family transcriptional regulator</fullName>
    </submittedName>
</protein>
<proteinExistence type="predicted"/>
<dbReference type="SUPFAM" id="SSF46689">
    <property type="entry name" value="Homeodomain-like"/>
    <property type="match status" value="1"/>
</dbReference>
<dbReference type="PANTHER" id="PTHR30055:SF234">
    <property type="entry name" value="HTH-TYPE TRANSCRIPTIONAL REGULATOR BETI"/>
    <property type="match status" value="1"/>
</dbReference>
<comment type="caution">
    <text evidence="6">The sequence shown here is derived from an EMBL/GenBank/DDBJ whole genome shotgun (WGS) entry which is preliminary data.</text>
</comment>
<dbReference type="InterPro" id="IPR036271">
    <property type="entry name" value="Tet_transcr_reg_TetR-rel_C_sf"/>
</dbReference>
<dbReference type="NCBIfam" id="NF041196">
    <property type="entry name" value="ScbR_bind_reg"/>
    <property type="match status" value="1"/>
</dbReference>
<dbReference type="PRINTS" id="PR00455">
    <property type="entry name" value="HTHTETR"/>
</dbReference>
<gene>
    <name evidence="6" type="ORF">FHX33_003757</name>
</gene>
<keyword evidence="1" id="KW-0805">Transcription regulation</keyword>
<dbReference type="AlphaFoldDB" id="A0A7W4YLE6"/>
<dbReference type="InterPro" id="IPR047923">
    <property type="entry name" value="ArpA-like"/>
</dbReference>
<name>A0A7W4YLE6_LEIAQ</name>
<dbReference type="EMBL" id="JACHVP010000005">
    <property type="protein sequence ID" value="MBB2968975.1"/>
    <property type="molecule type" value="Genomic_DNA"/>
</dbReference>
<evidence type="ECO:0000256" key="3">
    <source>
        <dbReference type="ARBA" id="ARBA00023163"/>
    </source>
</evidence>
<dbReference type="InterPro" id="IPR050109">
    <property type="entry name" value="HTH-type_TetR-like_transc_reg"/>
</dbReference>
<dbReference type="Gene3D" id="1.10.357.10">
    <property type="entry name" value="Tetracycline Repressor, domain 2"/>
    <property type="match status" value="1"/>
</dbReference>
<sequence length="189" mass="20715">MPRQERAERSRAEILDAAADEFDAHGYAGARLDRIIERTQLTKGAVYFHFRSKHDLAEALVAEKYGNWPAVAQEVEEAGLTGIAAARELSRRVAVVFATDAHVRAAMKLTQTILPPAPEDDPYVRWVALIGRYLDEAVRAGELPPGSDPEALATVAVQAFFGAYMIADERGRLDGLVEDASRLWDVIAG</sequence>
<evidence type="ECO:0000256" key="2">
    <source>
        <dbReference type="ARBA" id="ARBA00023125"/>
    </source>
</evidence>
<dbReference type="Pfam" id="PF00440">
    <property type="entry name" value="TetR_N"/>
    <property type="match status" value="1"/>
</dbReference>
<keyword evidence="3" id="KW-0804">Transcription</keyword>
<reference evidence="6 7" key="1">
    <citation type="submission" date="2020-08" db="EMBL/GenBank/DDBJ databases">
        <title>Sequencing the genomes of 1000 actinobacteria strains.</title>
        <authorList>
            <person name="Klenk H.-P."/>
        </authorList>
    </citation>
    <scope>NUCLEOTIDE SEQUENCE [LARGE SCALE GENOMIC DNA]</scope>
    <source>
        <strain evidence="6 7">DSM 20146</strain>
    </source>
</reference>
<dbReference type="RefSeq" id="WP_021761872.1">
    <property type="nucleotide sequence ID" value="NZ_JACHVP010000005.1"/>
</dbReference>
<accession>A0A7W4YLE6</accession>
<dbReference type="PANTHER" id="PTHR30055">
    <property type="entry name" value="HTH-TYPE TRANSCRIPTIONAL REGULATOR RUTR"/>
    <property type="match status" value="1"/>
</dbReference>
<feature type="DNA-binding region" description="H-T-H motif" evidence="4">
    <location>
        <begin position="31"/>
        <end position="50"/>
    </location>
</feature>
<dbReference type="Proteomes" id="UP000538196">
    <property type="component" value="Unassembled WGS sequence"/>
</dbReference>
<organism evidence="6 7">
    <name type="scientific">Leifsonia aquatica</name>
    <name type="common">Corynebacterium aquaticum</name>
    <dbReference type="NCBI Taxonomy" id="144185"/>
    <lineage>
        <taxon>Bacteria</taxon>
        <taxon>Bacillati</taxon>
        <taxon>Actinomycetota</taxon>
        <taxon>Actinomycetes</taxon>
        <taxon>Micrococcales</taxon>
        <taxon>Microbacteriaceae</taxon>
        <taxon>Leifsonia</taxon>
    </lineage>
</organism>
<evidence type="ECO:0000313" key="6">
    <source>
        <dbReference type="EMBL" id="MBB2968975.1"/>
    </source>
</evidence>
<keyword evidence="7" id="KW-1185">Reference proteome</keyword>
<dbReference type="InterPro" id="IPR009057">
    <property type="entry name" value="Homeodomain-like_sf"/>
</dbReference>